<comment type="catalytic activity">
    <reaction evidence="1 9">
        <text>(S)-muconolactone = (4,5-dihydro-5-oxofuran-2-yl)-acetate</text>
        <dbReference type="Rhea" id="RHEA:12348"/>
        <dbReference type="ChEBI" id="CHEBI:58425"/>
        <dbReference type="ChEBI" id="CHEBI:58736"/>
        <dbReference type="EC" id="5.3.3.4"/>
    </reaction>
</comment>
<dbReference type="InterPro" id="IPR026029">
    <property type="entry name" value="MLI_dom"/>
</dbReference>
<evidence type="ECO:0000256" key="5">
    <source>
        <dbReference type="ARBA" id="ARBA00012070"/>
    </source>
</evidence>
<comment type="pathway">
    <text evidence="2 9">Aromatic compound metabolism; beta-ketoadipate pathway; 5-oxo-4,5-dihydro-2-furylacetate from catechol: step 3/3.</text>
</comment>
<accession>A0A2A9FE39</accession>
<comment type="similarity">
    <text evidence="3 9">Belongs to the muconolactone Delta-isomerase family.</text>
</comment>
<evidence type="ECO:0000259" key="10">
    <source>
        <dbReference type="Pfam" id="PF02426"/>
    </source>
</evidence>
<dbReference type="GO" id="GO:0042952">
    <property type="term" value="P:beta-ketoadipate pathway"/>
    <property type="evidence" value="ECO:0007669"/>
    <property type="project" value="UniProtKB-UniRule"/>
</dbReference>
<keyword evidence="12" id="KW-1185">Reference proteome</keyword>
<evidence type="ECO:0000313" key="11">
    <source>
        <dbReference type="EMBL" id="PFG49203.1"/>
    </source>
</evidence>
<dbReference type="AlphaFoldDB" id="A0A2A9FE39"/>
<dbReference type="PIRSF" id="PIRSF001486">
    <property type="entry name" value="CatC"/>
    <property type="match status" value="1"/>
</dbReference>
<name>A0A2A9FE39_9PSEU</name>
<evidence type="ECO:0000256" key="1">
    <source>
        <dbReference type="ARBA" id="ARBA00001739"/>
    </source>
</evidence>
<evidence type="ECO:0000256" key="8">
    <source>
        <dbReference type="NCBIfam" id="TIGR03221"/>
    </source>
</evidence>
<evidence type="ECO:0000313" key="12">
    <source>
        <dbReference type="Proteomes" id="UP000243542"/>
    </source>
</evidence>
<keyword evidence="6 9" id="KW-0058">Aromatic hydrocarbons catabolism</keyword>
<keyword evidence="7 9" id="KW-0413">Isomerase</keyword>
<dbReference type="NCBIfam" id="TIGR03221">
    <property type="entry name" value="muco_delta"/>
    <property type="match status" value="1"/>
</dbReference>
<evidence type="ECO:0000256" key="4">
    <source>
        <dbReference type="ARBA" id="ARBA00011365"/>
    </source>
</evidence>
<proteinExistence type="inferred from homology"/>
<dbReference type="InterPro" id="IPR011008">
    <property type="entry name" value="Dimeric_a/b-barrel"/>
</dbReference>
<comment type="caution">
    <text evidence="11">The sequence shown here is derived from an EMBL/GenBank/DDBJ whole genome shotgun (WGS) entry which is preliminary data.</text>
</comment>
<evidence type="ECO:0000256" key="6">
    <source>
        <dbReference type="ARBA" id="ARBA00022797"/>
    </source>
</evidence>
<protein>
    <recommendedName>
        <fullName evidence="5 8">Muconolactone Delta-isomerase</fullName>
        <shortName evidence="9">MIase</shortName>
        <ecNumber evidence="5 8">5.3.3.4</ecNumber>
    </recommendedName>
</protein>
<dbReference type="EMBL" id="PDJK01000002">
    <property type="protein sequence ID" value="PFG49203.1"/>
    <property type="molecule type" value="Genomic_DNA"/>
</dbReference>
<dbReference type="EC" id="5.3.3.4" evidence="5 8"/>
<dbReference type="SUPFAM" id="SSF54909">
    <property type="entry name" value="Dimeric alpha+beta barrel"/>
    <property type="match status" value="1"/>
</dbReference>
<dbReference type="Gene3D" id="3.30.70.1060">
    <property type="entry name" value="Dimeric alpha+beta barrel"/>
    <property type="match status" value="1"/>
</dbReference>
<dbReference type="Pfam" id="PF02426">
    <property type="entry name" value="MIase"/>
    <property type="match status" value="1"/>
</dbReference>
<evidence type="ECO:0000256" key="3">
    <source>
        <dbReference type="ARBA" id="ARBA00010882"/>
    </source>
</evidence>
<dbReference type="RefSeq" id="WP_098513148.1">
    <property type="nucleotide sequence ID" value="NZ_JBIAKZ010000001.1"/>
</dbReference>
<evidence type="ECO:0000256" key="2">
    <source>
        <dbReference type="ARBA" id="ARBA00005193"/>
    </source>
</evidence>
<comment type="subunit">
    <text evidence="4">Homodecamer.</text>
</comment>
<feature type="domain" description="Muconolactone isomerase" evidence="10">
    <location>
        <begin position="1"/>
        <end position="90"/>
    </location>
</feature>
<reference evidence="11 12" key="1">
    <citation type="submission" date="2017-10" db="EMBL/GenBank/DDBJ databases">
        <title>Sequencing the genomes of 1000 actinobacteria strains.</title>
        <authorList>
            <person name="Klenk H.-P."/>
        </authorList>
    </citation>
    <scope>NUCLEOTIDE SEQUENCE [LARGE SCALE GENOMIC DNA]</scope>
    <source>
        <strain evidence="11 12">DSM 46092</strain>
    </source>
</reference>
<dbReference type="UniPathway" id="UPA00157">
    <property type="reaction ID" value="UER00260"/>
</dbReference>
<evidence type="ECO:0000256" key="7">
    <source>
        <dbReference type="ARBA" id="ARBA00023235"/>
    </source>
</evidence>
<gene>
    <name evidence="11" type="ORF">ATK36_4342</name>
</gene>
<dbReference type="InterPro" id="IPR003464">
    <property type="entry name" value="Muconolactone_d_Isoase"/>
</dbReference>
<dbReference type="GO" id="GO:0016159">
    <property type="term" value="F:muconolactone delta-isomerase activity"/>
    <property type="evidence" value="ECO:0007669"/>
    <property type="project" value="UniProtKB-UniRule"/>
</dbReference>
<evidence type="ECO:0000256" key="9">
    <source>
        <dbReference type="PIRNR" id="PIRNR001486"/>
    </source>
</evidence>
<sequence>MLFHVRMDVAIPHDLEPNHREDLVATERKRALELQHTGVWRHLWRVVGCYSNISIFDVDTNDGLHAILESLPLYPYMTIEVTPLAQHPSDVSVAVGPR</sequence>
<dbReference type="Proteomes" id="UP000243542">
    <property type="component" value="Unassembled WGS sequence"/>
</dbReference>
<organism evidence="11 12">
    <name type="scientific">Amycolatopsis sulphurea</name>
    <dbReference type="NCBI Taxonomy" id="76022"/>
    <lineage>
        <taxon>Bacteria</taxon>
        <taxon>Bacillati</taxon>
        <taxon>Actinomycetota</taxon>
        <taxon>Actinomycetes</taxon>
        <taxon>Pseudonocardiales</taxon>
        <taxon>Pseudonocardiaceae</taxon>
        <taxon>Amycolatopsis</taxon>
    </lineage>
</organism>